<evidence type="ECO:0000313" key="3">
    <source>
        <dbReference type="Proteomes" id="UP000315522"/>
    </source>
</evidence>
<evidence type="ECO:0008006" key="4">
    <source>
        <dbReference type="Google" id="ProtNLM"/>
    </source>
</evidence>
<dbReference type="SUPFAM" id="SSF53955">
    <property type="entry name" value="Lysozyme-like"/>
    <property type="match status" value="1"/>
</dbReference>
<feature type="transmembrane region" description="Helical" evidence="1">
    <location>
        <begin position="7"/>
        <end position="30"/>
    </location>
</feature>
<dbReference type="Proteomes" id="UP000315522">
    <property type="component" value="Unassembled WGS sequence"/>
</dbReference>
<keyword evidence="3" id="KW-1185">Reference proteome</keyword>
<organism evidence="2 3">
    <name type="scientific">Lachnellula willkommii</name>
    <dbReference type="NCBI Taxonomy" id="215461"/>
    <lineage>
        <taxon>Eukaryota</taxon>
        <taxon>Fungi</taxon>
        <taxon>Dikarya</taxon>
        <taxon>Ascomycota</taxon>
        <taxon>Pezizomycotina</taxon>
        <taxon>Leotiomycetes</taxon>
        <taxon>Helotiales</taxon>
        <taxon>Lachnaceae</taxon>
        <taxon>Lachnellula</taxon>
    </lineage>
</organism>
<evidence type="ECO:0000256" key="1">
    <source>
        <dbReference type="SAM" id="Phobius"/>
    </source>
</evidence>
<keyword evidence="1" id="KW-0472">Membrane</keyword>
<dbReference type="Gene3D" id="1.10.530.10">
    <property type="match status" value="1"/>
</dbReference>
<dbReference type="InterPro" id="IPR023346">
    <property type="entry name" value="Lysozyme-like_dom_sf"/>
</dbReference>
<keyword evidence="1" id="KW-1133">Transmembrane helix</keyword>
<dbReference type="AlphaFoldDB" id="A0A559MI55"/>
<evidence type="ECO:0000313" key="2">
    <source>
        <dbReference type="EMBL" id="TVY92648.1"/>
    </source>
</evidence>
<protein>
    <recommendedName>
        <fullName evidence="4">Transglycosylase SLT domain-containing protein</fullName>
    </recommendedName>
</protein>
<reference evidence="2 3" key="1">
    <citation type="submission" date="2018-05" db="EMBL/GenBank/DDBJ databases">
        <title>Genome sequencing and assembly of the regulated plant pathogen Lachnellula willkommii and related sister species for the development of diagnostic species identification markers.</title>
        <authorList>
            <person name="Giroux E."/>
            <person name="Bilodeau G."/>
        </authorList>
    </citation>
    <scope>NUCLEOTIDE SEQUENCE [LARGE SCALE GENOMIC DNA]</scope>
    <source>
        <strain evidence="2 3">CBS 172.35</strain>
    </source>
</reference>
<gene>
    <name evidence="2" type="ORF">LAWI1_G002419</name>
</gene>
<keyword evidence="1" id="KW-0812">Transmembrane</keyword>
<comment type="caution">
    <text evidence="2">The sequence shown here is derived from an EMBL/GenBank/DDBJ whole genome shotgun (WGS) entry which is preliminary data.</text>
</comment>
<proteinExistence type="predicted"/>
<accession>A0A559MI55</accession>
<name>A0A559MI55_9HELO</name>
<sequence>MRRRIYIIAFGAMVGVVVTGGLALGVFIAIKFAPKSAAPAHTAGLAGHQSPSLTISSLNITIKPPPSIHGNTSNVGILQVLDNNLLDNKLLHNKLVDSKLLHNKLVDSKLLHSNLLDNLLGKFMGGSNRRTYTGDGDRGWPTRDEWLSIGELWSKNYDIMGKYCSDINGVATMPTTDAEKAAIKAAIIKSASENNGLDARFIFAVMMQESEGCVRTVDTHSPDGIRNPGLMQSHNGKHACYSLQEACPDAMIAGMIMDGAGGTADQHGGGDGLVQCLAKAKEMGAKEGSAQQYYIAARLYNSGPNSYTFGKPLENGQTSSYVSDIANRFRGCVG</sequence>
<dbReference type="EMBL" id="QGML01000274">
    <property type="protein sequence ID" value="TVY92648.1"/>
    <property type="molecule type" value="Genomic_DNA"/>
</dbReference>